<gene>
    <name evidence="1" type="ORF">HRTV-28_gp60</name>
</gene>
<evidence type="ECO:0000313" key="2">
    <source>
        <dbReference type="Proteomes" id="UP000827176"/>
    </source>
</evidence>
<dbReference type="EMBL" id="MZ334528">
    <property type="protein sequence ID" value="UBF23498.1"/>
    <property type="molecule type" value="Genomic_DNA"/>
</dbReference>
<name>A0AAE9BYT3_9CAUD</name>
<reference evidence="1" key="1">
    <citation type="submission" date="2021-05" db="EMBL/GenBank/DDBJ databases">
        <title>Diversity, taxonomy and evolution of archaeal viruses of the class Caudoviricetes.</title>
        <authorList>
            <person name="Liu Y."/>
            <person name="Demina T.A."/>
            <person name="Roux S."/>
            <person name="Aiewsakun P."/>
            <person name="Kazlauskas D."/>
            <person name="Simmonds P."/>
            <person name="Prangishvili D."/>
            <person name="Oksanen H.M."/>
            <person name="Krupovic M."/>
        </authorList>
    </citation>
    <scope>NUCLEOTIDE SEQUENCE</scope>
    <source>
        <strain evidence="1">HRTV-28/28</strain>
    </source>
</reference>
<organism evidence="1 2">
    <name type="scientific">Halorubrum tailed virus 28</name>
    <dbReference type="NCBI Taxonomy" id="2878009"/>
    <lineage>
        <taxon>Viruses</taxon>
        <taxon>Duplodnaviria</taxon>
        <taxon>Heunggongvirae</taxon>
        <taxon>Uroviricota</taxon>
        <taxon>Caudoviricetes</taxon>
        <taxon>Suolaviridae</taxon>
        <taxon>Pormufvirus</taxon>
        <taxon>Pormufvirus salinum</taxon>
        <taxon>Pormufvirus HRTV28</taxon>
    </lineage>
</organism>
<dbReference type="Proteomes" id="UP000827176">
    <property type="component" value="Segment"/>
</dbReference>
<evidence type="ECO:0000313" key="1">
    <source>
        <dbReference type="EMBL" id="UBF23498.1"/>
    </source>
</evidence>
<proteinExistence type="predicted"/>
<sequence>MSSDIFAGVFSFFAPTTAVGAGETPHPRESRYLPYCHDTTADLFITRPYTHYNYCHLVVCCMRRAVGTNPLVTLTRGGA</sequence>
<protein>
    <submittedName>
        <fullName evidence="1">Uncharacterized protein</fullName>
    </submittedName>
</protein>
<accession>A0AAE9BYT3</accession>
<keyword evidence="2" id="KW-1185">Reference proteome</keyword>